<dbReference type="EMBL" id="CM010723">
    <property type="protein sequence ID" value="RZC79375.1"/>
    <property type="molecule type" value="Genomic_DNA"/>
</dbReference>
<name>A0A4Y7L5B9_PAPSO</name>
<feature type="region of interest" description="Disordered" evidence="1">
    <location>
        <begin position="1"/>
        <end position="28"/>
    </location>
</feature>
<dbReference type="Proteomes" id="UP000316621">
    <property type="component" value="Chromosome 9"/>
</dbReference>
<reference evidence="2 3" key="1">
    <citation type="journal article" date="2018" name="Science">
        <title>The opium poppy genome and morphinan production.</title>
        <authorList>
            <person name="Guo L."/>
            <person name="Winzer T."/>
            <person name="Yang X."/>
            <person name="Li Y."/>
            <person name="Ning Z."/>
            <person name="He Z."/>
            <person name="Teodor R."/>
            <person name="Lu Y."/>
            <person name="Bowser T.A."/>
            <person name="Graham I.A."/>
            <person name="Ye K."/>
        </authorList>
    </citation>
    <scope>NUCLEOTIDE SEQUENCE [LARGE SCALE GENOMIC DNA]</scope>
    <source>
        <strain evidence="3">cv. HN1</strain>
        <tissue evidence="2">Leaves</tissue>
    </source>
</reference>
<evidence type="ECO:0000256" key="1">
    <source>
        <dbReference type="SAM" id="MobiDB-lite"/>
    </source>
</evidence>
<dbReference type="InterPro" id="IPR015915">
    <property type="entry name" value="Kelch-typ_b-propeller"/>
</dbReference>
<evidence type="ECO:0000313" key="3">
    <source>
        <dbReference type="Proteomes" id="UP000316621"/>
    </source>
</evidence>
<gene>
    <name evidence="2" type="ORF">C5167_003572</name>
</gene>
<protein>
    <submittedName>
        <fullName evidence="2">Uncharacterized protein</fullName>
    </submittedName>
</protein>
<feature type="compositionally biased region" description="Polar residues" evidence="1">
    <location>
        <begin position="11"/>
        <end position="24"/>
    </location>
</feature>
<dbReference type="Gramene" id="RZC79375">
    <property type="protein sequence ID" value="RZC79375"/>
    <property type="gene ID" value="C5167_003572"/>
</dbReference>
<keyword evidence="3" id="KW-1185">Reference proteome</keyword>
<dbReference type="AlphaFoldDB" id="A0A4Y7L5B9"/>
<organism evidence="2 3">
    <name type="scientific">Papaver somniferum</name>
    <name type="common">Opium poppy</name>
    <dbReference type="NCBI Taxonomy" id="3469"/>
    <lineage>
        <taxon>Eukaryota</taxon>
        <taxon>Viridiplantae</taxon>
        <taxon>Streptophyta</taxon>
        <taxon>Embryophyta</taxon>
        <taxon>Tracheophyta</taxon>
        <taxon>Spermatophyta</taxon>
        <taxon>Magnoliopsida</taxon>
        <taxon>Ranunculales</taxon>
        <taxon>Papaveraceae</taxon>
        <taxon>Papaveroideae</taxon>
        <taxon>Papaver</taxon>
    </lineage>
</organism>
<evidence type="ECO:0000313" key="2">
    <source>
        <dbReference type="EMBL" id="RZC79375.1"/>
    </source>
</evidence>
<accession>A0A4Y7L5B9</accession>
<proteinExistence type="predicted"/>
<dbReference type="SUPFAM" id="SSF117281">
    <property type="entry name" value="Kelch motif"/>
    <property type="match status" value="1"/>
</dbReference>
<sequence>MGKKKRGNSEGAGTSSGTQTGNQDNTEENDDQKLLELLGGISFVNKPLIILSLWDTSRLERKWYSIVRGVNRSLLIEDVASFDNSNLSAVSTSIISDTYILHCHGGASKDGIAQKQNLSYDILKKEWSTSHDLKFAGCGHISFASKLGGSCLIGGSGSITSGEHFALSKGGYLSTAVGVIHGLPANSSVSSFAYHVKKDELYLWTEGARYYTYYTASNKWIDGSSSNSMFSKSPQNIQSYFIGNNMISVLEDEIWLYDLKDGEWSKVEHGKISLLNGALFNVLENSRLSTASPLNLGSQKDKAKVKELHYRTKNSVSNQIPWKLAEDGDYRQSLGLILGNKMPHCISYSGILTNLMPSNGARACMHAGWSTCLKDVLSSFSTEQLWVETLSSKWPGKLEMGQMLVAIILRVTNSLVGFKEQGLYIKSINAEKIVFHEYDKNYRYPELKDCEILTELIESIKGFIPGRMGPNITSFLKCLRGNSSYCKKMMDEKKWRHLLAHPNFMDPEEKVDNLVAIRYSLRGSMGKNCKITMAELGWNPVAAPISDWEHLVTEASTPYCIRQHFYDAHAGRVKDVGGRPVITNYDTKNPLDLIKFLRDTYEHVNDIAQGWQISKRRFGSWIDTVAPGLLPVHFEKHGSLRDRYETVESTWN</sequence>